<dbReference type="InParanoid" id="J0CWA1"/>
<organism evidence="2 3">
    <name type="scientific">Auricularia subglabra (strain TFB-10046 / SS5)</name>
    <name type="common">White-rot fungus</name>
    <name type="synonym">Auricularia delicata (strain TFB10046)</name>
    <dbReference type="NCBI Taxonomy" id="717982"/>
    <lineage>
        <taxon>Eukaryota</taxon>
        <taxon>Fungi</taxon>
        <taxon>Dikarya</taxon>
        <taxon>Basidiomycota</taxon>
        <taxon>Agaricomycotina</taxon>
        <taxon>Agaricomycetes</taxon>
        <taxon>Auriculariales</taxon>
        <taxon>Auriculariaceae</taxon>
        <taxon>Auricularia</taxon>
    </lineage>
</organism>
<name>J0CWA1_AURST</name>
<feature type="region of interest" description="Disordered" evidence="1">
    <location>
        <begin position="70"/>
        <end position="89"/>
    </location>
</feature>
<dbReference type="KEGG" id="adl:AURDEDRAFT_176114"/>
<gene>
    <name evidence="2" type="ORF">AURDEDRAFT_176114</name>
</gene>
<accession>J0CWA1</accession>
<dbReference type="Proteomes" id="UP000006514">
    <property type="component" value="Unassembled WGS sequence"/>
</dbReference>
<dbReference type="EMBL" id="JH687918">
    <property type="protein sequence ID" value="EJD34823.1"/>
    <property type="molecule type" value="Genomic_DNA"/>
</dbReference>
<evidence type="ECO:0000313" key="3">
    <source>
        <dbReference type="Proteomes" id="UP000006514"/>
    </source>
</evidence>
<evidence type="ECO:0000256" key="1">
    <source>
        <dbReference type="SAM" id="MobiDB-lite"/>
    </source>
</evidence>
<sequence length="151" mass="17203">MPWSIQTTCARFYGLRTRDAMQTDSGCCRRLMAASTRSLFQDVLRIGGTVCYNALDAFYVHERVPFDEGNETRPVSAPVPSQTTHTAGIPRKTAPASLEIELWIPCPRFAQERALCFHRYHRTPDRPFVMSEASCDRTLRVDDATRYVDLI</sequence>
<evidence type="ECO:0000313" key="2">
    <source>
        <dbReference type="EMBL" id="EJD34823.1"/>
    </source>
</evidence>
<proteinExistence type="predicted"/>
<protein>
    <submittedName>
        <fullName evidence="2">Uncharacterized protein</fullName>
    </submittedName>
</protein>
<reference evidence="3" key="1">
    <citation type="journal article" date="2012" name="Science">
        <title>The Paleozoic origin of enzymatic lignin decomposition reconstructed from 31 fungal genomes.</title>
        <authorList>
            <person name="Floudas D."/>
            <person name="Binder M."/>
            <person name="Riley R."/>
            <person name="Barry K."/>
            <person name="Blanchette R.A."/>
            <person name="Henrissat B."/>
            <person name="Martinez A.T."/>
            <person name="Otillar R."/>
            <person name="Spatafora J.W."/>
            <person name="Yadav J.S."/>
            <person name="Aerts A."/>
            <person name="Benoit I."/>
            <person name="Boyd A."/>
            <person name="Carlson A."/>
            <person name="Copeland A."/>
            <person name="Coutinho P.M."/>
            <person name="de Vries R.P."/>
            <person name="Ferreira P."/>
            <person name="Findley K."/>
            <person name="Foster B."/>
            <person name="Gaskell J."/>
            <person name="Glotzer D."/>
            <person name="Gorecki P."/>
            <person name="Heitman J."/>
            <person name="Hesse C."/>
            <person name="Hori C."/>
            <person name="Igarashi K."/>
            <person name="Jurgens J.A."/>
            <person name="Kallen N."/>
            <person name="Kersten P."/>
            <person name="Kohler A."/>
            <person name="Kuees U."/>
            <person name="Kumar T.K.A."/>
            <person name="Kuo A."/>
            <person name="LaButti K."/>
            <person name="Larrondo L.F."/>
            <person name="Lindquist E."/>
            <person name="Ling A."/>
            <person name="Lombard V."/>
            <person name="Lucas S."/>
            <person name="Lundell T."/>
            <person name="Martin R."/>
            <person name="McLaughlin D.J."/>
            <person name="Morgenstern I."/>
            <person name="Morin E."/>
            <person name="Murat C."/>
            <person name="Nagy L.G."/>
            <person name="Nolan M."/>
            <person name="Ohm R.A."/>
            <person name="Patyshakuliyeva A."/>
            <person name="Rokas A."/>
            <person name="Ruiz-Duenas F.J."/>
            <person name="Sabat G."/>
            <person name="Salamov A."/>
            <person name="Samejima M."/>
            <person name="Schmutz J."/>
            <person name="Slot J.C."/>
            <person name="St John F."/>
            <person name="Stenlid J."/>
            <person name="Sun H."/>
            <person name="Sun S."/>
            <person name="Syed K."/>
            <person name="Tsang A."/>
            <person name="Wiebenga A."/>
            <person name="Young D."/>
            <person name="Pisabarro A."/>
            <person name="Eastwood D.C."/>
            <person name="Martin F."/>
            <person name="Cullen D."/>
            <person name="Grigoriev I.V."/>
            <person name="Hibbett D.S."/>
        </authorList>
    </citation>
    <scope>NUCLEOTIDE SEQUENCE [LARGE SCALE GENOMIC DNA]</scope>
    <source>
        <strain evidence="3">TFB10046</strain>
    </source>
</reference>
<keyword evidence="3" id="KW-1185">Reference proteome</keyword>
<dbReference type="AlphaFoldDB" id="J0CWA1"/>